<dbReference type="SMART" id="SM00857">
    <property type="entry name" value="Resolvase"/>
    <property type="match status" value="1"/>
</dbReference>
<dbReference type="InterPro" id="IPR009061">
    <property type="entry name" value="DNA-bd_dom_put_sf"/>
</dbReference>
<evidence type="ECO:0000256" key="4">
    <source>
        <dbReference type="ARBA" id="ARBA00023172"/>
    </source>
</evidence>
<accession>A0A482MIB0</accession>
<dbReference type="FunFam" id="3.40.50.1390:FF:000002">
    <property type="entry name" value="ORF1 in transposon ISC1904"/>
    <property type="match status" value="1"/>
</dbReference>
<dbReference type="Pfam" id="PF00376">
    <property type="entry name" value="MerR"/>
    <property type="match status" value="1"/>
</dbReference>
<dbReference type="InterPro" id="IPR000551">
    <property type="entry name" value="MerR-type_HTH_dom"/>
</dbReference>
<dbReference type="CDD" id="cd04762">
    <property type="entry name" value="HTH_MerR-trunc"/>
    <property type="match status" value="1"/>
</dbReference>
<feature type="domain" description="HTH merR-type" evidence="7">
    <location>
        <begin position="10"/>
        <end position="53"/>
    </location>
</feature>
<dbReference type="Gene3D" id="1.10.287.2170">
    <property type="match status" value="1"/>
</dbReference>
<dbReference type="SUPFAM" id="SSF46955">
    <property type="entry name" value="Putative DNA-binding domain"/>
    <property type="match status" value="1"/>
</dbReference>
<evidence type="ECO:0000259" key="7">
    <source>
        <dbReference type="PROSITE" id="PS50937"/>
    </source>
</evidence>
<evidence type="ECO:0000256" key="3">
    <source>
        <dbReference type="ARBA" id="ARBA00023125"/>
    </source>
</evidence>
<keyword evidence="3" id="KW-0238">DNA-binding</keyword>
<evidence type="ECO:0000256" key="1">
    <source>
        <dbReference type="ARBA" id="ARBA00022908"/>
    </source>
</evidence>
<dbReference type="SUPFAM" id="SSF53041">
    <property type="entry name" value="Resolvase-like"/>
    <property type="match status" value="1"/>
</dbReference>
<sequence>MLCYSSYMSKLSISEAAKLKGVSVSTLRRWETEGKLIPERTASGHRRYDLAQLLGIKPDLSYTIGYCRVSSHDQKEDLERQKQVVELFCAQNGWQFEIIEDLGSGLNYSKKGLKRLIRLIVDSKLERLVLTHKDRLLRFGSELIFSLCEHFGTEIVIINRTEDSTFEEDLAQDVLEIITVFSARLYGTRSHKNKKIIEELKEVAVRL</sequence>
<keyword evidence="1" id="KW-0229">DNA integration</keyword>
<dbReference type="Pfam" id="PF00239">
    <property type="entry name" value="Resolvase"/>
    <property type="match status" value="1"/>
</dbReference>
<evidence type="ECO:0000313" key="9">
    <source>
        <dbReference type="EMBL" id="QBQ73328.1"/>
    </source>
</evidence>
<dbReference type="NCBIfam" id="NF033518">
    <property type="entry name" value="transpos_IS607"/>
    <property type="match status" value="1"/>
</dbReference>
<evidence type="ECO:0000256" key="6">
    <source>
        <dbReference type="PROSITE-ProRule" id="PRU10137"/>
    </source>
</evidence>
<dbReference type="Gene3D" id="3.40.50.1390">
    <property type="entry name" value="Resolvase, N-terminal catalytic domain"/>
    <property type="match status" value="1"/>
</dbReference>
<dbReference type="Gene3D" id="1.10.1660.10">
    <property type="match status" value="1"/>
</dbReference>
<reference evidence="9 10" key="1">
    <citation type="submission" date="2019-03" db="EMBL/GenBank/DDBJ databases">
        <title>Diversity and diversification of Nodularia spumigena cyanophages in the Baltic Sea.</title>
        <authorList>
            <person name="Sulcius S."/>
            <person name="Holmfeldt K."/>
            <person name="Simoliunas E."/>
        </authorList>
    </citation>
    <scope>NUCLEOTIDE SEQUENCE [LARGE SCALE GENOMIC DNA]</scope>
</reference>
<dbReference type="InterPro" id="IPR041718">
    <property type="entry name" value="IS607_transposase-like"/>
</dbReference>
<evidence type="ECO:0000313" key="10">
    <source>
        <dbReference type="Proteomes" id="UP000310326"/>
    </source>
</evidence>
<dbReference type="EMBL" id="MK605243">
    <property type="protein sequence ID" value="QBQ73328.1"/>
    <property type="molecule type" value="Genomic_DNA"/>
</dbReference>
<dbReference type="PROSITE" id="PS51736">
    <property type="entry name" value="RECOMBINASES_3"/>
    <property type="match status" value="1"/>
</dbReference>
<feature type="active site" description="O-(5'-phospho-DNA)-serine intermediate" evidence="5 6">
    <location>
        <position position="70"/>
    </location>
</feature>
<name>A0A482MIB0_9CAUD</name>
<gene>
    <name evidence="9" type="ORF">kac65v161_gp090</name>
</gene>
<evidence type="ECO:0000256" key="5">
    <source>
        <dbReference type="PIRSR" id="PIRSR606118-50"/>
    </source>
</evidence>
<dbReference type="GO" id="GO:0015074">
    <property type="term" value="P:DNA integration"/>
    <property type="evidence" value="ECO:0007669"/>
    <property type="project" value="UniProtKB-KW"/>
</dbReference>
<evidence type="ECO:0000259" key="8">
    <source>
        <dbReference type="PROSITE" id="PS51736"/>
    </source>
</evidence>
<dbReference type="PROSITE" id="PS00397">
    <property type="entry name" value="RECOMBINASES_1"/>
    <property type="match status" value="1"/>
</dbReference>
<organism evidence="9 10">
    <name type="scientific">Nodularia phage vB_NspS-kac65v161</name>
    <dbReference type="NCBI Taxonomy" id="2557580"/>
    <lineage>
        <taxon>Viruses</taxon>
        <taxon>Duplodnaviria</taxon>
        <taxon>Heunggongvirae</taxon>
        <taxon>Uroviricota</taxon>
        <taxon>Caudoviricetes</taxon>
        <taxon>Ravarandavirus</taxon>
        <taxon>Ravarandavirus kac65v151</taxon>
    </lineage>
</organism>
<dbReference type="InterPro" id="IPR036162">
    <property type="entry name" value="Resolvase-like_N_sf"/>
</dbReference>
<dbReference type="GO" id="GO:0003677">
    <property type="term" value="F:DNA binding"/>
    <property type="evidence" value="ECO:0007669"/>
    <property type="project" value="UniProtKB-KW"/>
</dbReference>
<dbReference type="SMART" id="SM00422">
    <property type="entry name" value="HTH_MERR"/>
    <property type="match status" value="1"/>
</dbReference>
<feature type="domain" description="Resolvase/invertase-type recombinase catalytic" evidence="8">
    <location>
        <begin position="62"/>
        <end position="207"/>
    </location>
</feature>
<dbReference type="InterPro" id="IPR006118">
    <property type="entry name" value="Recombinase_CS"/>
</dbReference>
<evidence type="ECO:0000256" key="2">
    <source>
        <dbReference type="ARBA" id="ARBA00023100"/>
    </source>
</evidence>
<dbReference type="PANTHER" id="PTHR36172">
    <property type="match status" value="1"/>
</dbReference>
<dbReference type="PROSITE" id="PS50937">
    <property type="entry name" value="HTH_MERR_2"/>
    <property type="match status" value="1"/>
</dbReference>
<dbReference type="GO" id="GO:0006355">
    <property type="term" value="P:regulation of DNA-templated transcription"/>
    <property type="evidence" value="ECO:0007669"/>
    <property type="project" value="InterPro"/>
</dbReference>
<proteinExistence type="predicted"/>
<keyword evidence="4" id="KW-0233">DNA recombination</keyword>
<dbReference type="InterPro" id="IPR051491">
    <property type="entry name" value="Recombinase/Transposase-rel"/>
</dbReference>
<protein>
    <submittedName>
        <fullName evidence="9">IS607 family transposase</fullName>
    </submittedName>
</protein>
<keyword evidence="2" id="KW-0230">DNA invertase</keyword>
<dbReference type="PANTHER" id="PTHR36172:SF1">
    <property type="entry name" value="RESOLVASE-RELATED"/>
    <property type="match status" value="1"/>
</dbReference>
<dbReference type="InterPro" id="IPR006119">
    <property type="entry name" value="Resolv_N"/>
</dbReference>
<dbReference type="InterPro" id="IPR048046">
    <property type="entry name" value="Transpos_IS607"/>
</dbReference>
<dbReference type="Proteomes" id="UP000310326">
    <property type="component" value="Segment"/>
</dbReference>
<dbReference type="CDD" id="cd03769">
    <property type="entry name" value="SR_IS607_transposase_like"/>
    <property type="match status" value="1"/>
</dbReference>
<dbReference type="GO" id="GO:0000150">
    <property type="term" value="F:DNA strand exchange activity"/>
    <property type="evidence" value="ECO:0007669"/>
    <property type="project" value="UniProtKB-KW"/>
</dbReference>